<name>A0A9X0B8M8_9EURO</name>
<reference evidence="1" key="1">
    <citation type="submission" date="2022-12" db="EMBL/GenBank/DDBJ databases">
        <authorList>
            <person name="Petersen C."/>
        </authorList>
    </citation>
    <scope>NUCLEOTIDE SEQUENCE</scope>
    <source>
        <strain evidence="1">IBT 29677</strain>
    </source>
</reference>
<keyword evidence="2" id="KW-1185">Reference proteome</keyword>
<reference evidence="1" key="2">
    <citation type="journal article" date="2023" name="IMA Fungus">
        <title>Comparative genomic study of the Penicillium genus elucidates a diverse pangenome and 15 lateral gene transfer events.</title>
        <authorList>
            <person name="Petersen C."/>
            <person name="Sorensen T."/>
            <person name="Nielsen M.R."/>
            <person name="Sondergaard T.E."/>
            <person name="Sorensen J.L."/>
            <person name="Fitzpatrick D.A."/>
            <person name="Frisvad J.C."/>
            <person name="Nielsen K.L."/>
        </authorList>
    </citation>
    <scope>NUCLEOTIDE SEQUENCE</scope>
    <source>
        <strain evidence="1">IBT 29677</strain>
    </source>
</reference>
<proteinExistence type="predicted"/>
<accession>A0A9X0B8M8</accession>
<protein>
    <submittedName>
        <fullName evidence="1">Uncharacterized protein</fullName>
    </submittedName>
</protein>
<dbReference type="RefSeq" id="XP_056487917.1">
    <property type="nucleotide sequence ID" value="XM_056632366.1"/>
</dbReference>
<evidence type="ECO:0000313" key="1">
    <source>
        <dbReference type="EMBL" id="KAJ5392239.1"/>
    </source>
</evidence>
<organism evidence="1 2">
    <name type="scientific">Penicillium cosmopolitanum</name>
    <dbReference type="NCBI Taxonomy" id="1131564"/>
    <lineage>
        <taxon>Eukaryota</taxon>
        <taxon>Fungi</taxon>
        <taxon>Dikarya</taxon>
        <taxon>Ascomycota</taxon>
        <taxon>Pezizomycotina</taxon>
        <taxon>Eurotiomycetes</taxon>
        <taxon>Eurotiomycetidae</taxon>
        <taxon>Eurotiales</taxon>
        <taxon>Aspergillaceae</taxon>
        <taxon>Penicillium</taxon>
    </lineage>
</organism>
<dbReference type="GeneID" id="81371346"/>
<dbReference type="AlphaFoldDB" id="A0A9X0B8M8"/>
<evidence type="ECO:0000313" key="2">
    <source>
        <dbReference type="Proteomes" id="UP001147747"/>
    </source>
</evidence>
<dbReference type="EMBL" id="JAPZBU010000008">
    <property type="protein sequence ID" value="KAJ5392239.1"/>
    <property type="molecule type" value="Genomic_DNA"/>
</dbReference>
<dbReference type="Proteomes" id="UP001147747">
    <property type="component" value="Unassembled WGS sequence"/>
</dbReference>
<comment type="caution">
    <text evidence="1">The sequence shown here is derived from an EMBL/GenBank/DDBJ whole genome shotgun (WGS) entry which is preliminary data.</text>
</comment>
<sequence>MAHRFGAPIWKRLRAETGRSVIWDDSYIRAALTLTKLINTEHTLTPKTLGRIPKIRHSSEYAVMIDIEVEYALKAYCAPKA</sequence>
<gene>
    <name evidence="1" type="ORF">N7509_007729</name>
</gene>